<reference evidence="2" key="1">
    <citation type="journal article" date="2019" name="Int. J. Syst. Evol. Microbiol.">
        <title>The Global Catalogue of Microorganisms (GCM) 10K type strain sequencing project: providing services to taxonomists for standard genome sequencing and annotation.</title>
        <authorList>
            <consortium name="The Broad Institute Genomics Platform"/>
            <consortium name="The Broad Institute Genome Sequencing Center for Infectious Disease"/>
            <person name="Wu L."/>
            <person name="Ma J."/>
        </authorList>
    </citation>
    <scope>NUCLEOTIDE SEQUENCE [LARGE SCALE GENOMIC DNA]</scope>
    <source>
        <strain evidence="2">KCTC 22814</strain>
    </source>
</reference>
<protein>
    <submittedName>
        <fullName evidence="1">Uncharacterized protein</fullName>
    </submittedName>
</protein>
<gene>
    <name evidence="1" type="ORF">ACFS7Y_18850</name>
</gene>
<comment type="caution">
    <text evidence="1">The sequence shown here is derived from an EMBL/GenBank/DDBJ whole genome shotgun (WGS) entry which is preliminary data.</text>
</comment>
<dbReference type="Proteomes" id="UP001597525">
    <property type="component" value="Unassembled WGS sequence"/>
</dbReference>
<proteinExistence type="predicted"/>
<accession>A0ABW6BN87</accession>
<keyword evidence="2" id="KW-1185">Reference proteome</keyword>
<dbReference type="EMBL" id="JBHUPB010000012">
    <property type="protein sequence ID" value="MFD2969461.1"/>
    <property type="molecule type" value="Genomic_DNA"/>
</dbReference>
<dbReference type="RefSeq" id="WP_320182234.1">
    <property type="nucleotide sequence ID" value="NZ_CP138332.1"/>
</dbReference>
<sequence length="41" mass="4407">MSFTIGDDTGVGSNAHRAKGLPKVGEIGDFLNPFRLIMSKE</sequence>
<evidence type="ECO:0000313" key="2">
    <source>
        <dbReference type="Proteomes" id="UP001597525"/>
    </source>
</evidence>
<organism evidence="1 2">
    <name type="scientific">Sphingobacterium bambusae</name>
    <dbReference type="NCBI Taxonomy" id="662858"/>
    <lineage>
        <taxon>Bacteria</taxon>
        <taxon>Pseudomonadati</taxon>
        <taxon>Bacteroidota</taxon>
        <taxon>Sphingobacteriia</taxon>
        <taxon>Sphingobacteriales</taxon>
        <taxon>Sphingobacteriaceae</taxon>
        <taxon>Sphingobacterium</taxon>
    </lineage>
</organism>
<evidence type="ECO:0000313" key="1">
    <source>
        <dbReference type="EMBL" id="MFD2969461.1"/>
    </source>
</evidence>
<name>A0ABW6BN87_9SPHI</name>